<dbReference type="GO" id="GO:0016020">
    <property type="term" value="C:membrane"/>
    <property type="evidence" value="ECO:0007669"/>
    <property type="project" value="InterPro"/>
</dbReference>
<dbReference type="PIRSF" id="PIRSF005690">
    <property type="entry name" value="GerBA"/>
    <property type="match status" value="1"/>
</dbReference>
<dbReference type="GO" id="GO:0009847">
    <property type="term" value="P:spore germination"/>
    <property type="evidence" value="ECO:0007669"/>
    <property type="project" value="InterPro"/>
</dbReference>
<dbReference type="AlphaFoldDB" id="A0A9X4H837"/>
<dbReference type="InterPro" id="IPR050768">
    <property type="entry name" value="UPF0353/GerABKA_families"/>
</dbReference>
<evidence type="ECO:0000313" key="5">
    <source>
        <dbReference type="Proteomes" id="UP001154312"/>
    </source>
</evidence>
<dbReference type="RefSeq" id="WP_277443726.1">
    <property type="nucleotide sequence ID" value="NZ_JAKOAV010000013.1"/>
</dbReference>
<reference evidence="4" key="1">
    <citation type="submission" date="2022-02" db="EMBL/GenBank/DDBJ databases">
        <authorList>
            <person name="Leng L."/>
        </authorList>
    </citation>
    <scope>NUCLEOTIDE SEQUENCE</scope>
    <source>
        <strain evidence="4">JI</strain>
    </source>
</reference>
<name>A0A9X4H837_9FIRM</name>
<dbReference type="InterPro" id="IPR004995">
    <property type="entry name" value="Spore_Ger"/>
</dbReference>
<comment type="similarity">
    <text evidence="1">Belongs to the GerABKA family.</text>
</comment>
<keyword evidence="3" id="KW-1133">Transmembrane helix</keyword>
<dbReference type="PANTHER" id="PTHR22550">
    <property type="entry name" value="SPORE GERMINATION PROTEIN"/>
    <property type="match status" value="1"/>
</dbReference>
<dbReference type="EMBL" id="JAKOAV010000013">
    <property type="protein sequence ID" value="MDF9408404.1"/>
    <property type="molecule type" value="Genomic_DNA"/>
</dbReference>
<feature type="transmembrane region" description="Helical" evidence="3">
    <location>
        <begin position="427"/>
        <end position="448"/>
    </location>
</feature>
<evidence type="ECO:0000256" key="2">
    <source>
        <dbReference type="ARBA" id="ARBA00023136"/>
    </source>
</evidence>
<evidence type="ECO:0000256" key="3">
    <source>
        <dbReference type="SAM" id="Phobius"/>
    </source>
</evidence>
<gene>
    <name evidence="4" type="ORF">L7E55_08540</name>
</gene>
<dbReference type="Proteomes" id="UP001154312">
    <property type="component" value="Unassembled WGS sequence"/>
</dbReference>
<evidence type="ECO:0000313" key="4">
    <source>
        <dbReference type="EMBL" id="MDF9408404.1"/>
    </source>
</evidence>
<comment type="caution">
    <text evidence="4">The sequence shown here is derived from an EMBL/GenBank/DDBJ whole genome shotgun (WGS) entry which is preliminary data.</text>
</comment>
<evidence type="ECO:0000256" key="1">
    <source>
        <dbReference type="ARBA" id="ARBA00005278"/>
    </source>
</evidence>
<feature type="transmembrane region" description="Helical" evidence="3">
    <location>
        <begin position="460"/>
        <end position="483"/>
    </location>
</feature>
<sequence>MRFIKPLGFRLPWRSKSNPGQDNAPKDFQRDNTISNQKLQNMELSADLQANLRQIRAILSECSDVIYREFDFAQDERIKLAIIYLDGMADKIQISAQIMRSLMLDAPLAERGGEFTRARVFALIKKKLLPIQQIEETNNLGRVIDAVLSGDAVLLVDGHACAIINATRGWESRKVEESQTELVVRGPREAFIETIRVNISLIRRKIKNSNLKIEAMKLGRVTKTDVAVVYINGIVNDKVVAEVKERLNRINIDAILETSYIEELIEDNPWSPFSTVGHTERPDKVAAQLLEGRVAILVDGTPYALTVPFLFVEALQSPEDYYERSLYSSTVRLVRWVSMAISLFAPSLYIAIVTFHHEMLPTALLLSLAAQRETVPFPAFVETIMMEFIFEILREAGIRLPRQVGQAVSIVGALVIGEAAVRAGLVAAGTVILVALTGIASFIFYYYISTTLRILRFPVMVLAGTLGLYGVICGALAILVHLATLRSFGVPYLSPVAPLNTGDLKDVAVRVPWWAMLRRPRLVGMANPQRAARGLKPTPPPAGGKRRR</sequence>
<accession>A0A9X4H837</accession>
<dbReference type="Pfam" id="PF03323">
    <property type="entry name" value="GerA"/>
    <property type="match status" value="1"/>
</dbReference>
<protein>
    <submittedName>
        <fullName evidence="4">Spore germination protein</fullName>
    </submittedName>
</protein>
<proteinExistence type="inferred from homology"/>
<keyword evidence="3" id="KW-0812">Transmembrane</keyword>
<keyword evidence="5" id="KW-1185">Reference proteome</keyword>
<keyword evidence="2 3" id="KW-0472">Membrane</keyword>
<organism evidence="4 5">
    <name type="scientific">Pelotomaculum isophthalicicum JI</name>
    <dbReference type="NCBI Taxonomy" id="947010"/>
    <lineage>
        <taxon>Bacteria</taxon>
        <taxon>Bacillati</taxon>
        <taxon>Bacillota</taxon>
        <taxon>Clostridia</taxon>
        <taxon>Eubacteriales</taxon>
        <taxon>Desulfotomaculaceae</taxon>
        <taxon>Pelotomaculum</taxon>
    </lineage>
</organism>
<feature type="transmembrane region" description="Helical" evidence="3">
    <location>
        <begin position="333"/>
        <end position="355"/>
    </location>
</feature>
<dbReference type="PANTHER" id="PTHR22550:SF5">
    <property type="entry name" value="LEUCINE ZIPPER PROTEIN 4"/>
    <property type="match status" value="1"/>
</dbReference>